<protein>
    <submittedName>
        <fullName evidence="2">Acetylxylan esterase</fullName>
    </submittedName>
</protein>
<dbReference type="Gene3D" id="3.40.50.1820">
    <property type="entry name" value="alpha/beta hydrolase"/>
    <property type="match status" value="2"/>
</dbReference>
<dbReference type="SUPFAM" id="SSF53474">
    <property type="entry name" value="alpha/beta-Hydrolases"/>
    <property type="match status" value="1"/>
</dbReference>
<evidence type="ECO:0000313" key="3">
    <source>
        <dbReference type="Proteomes" id="UP000632125"/>
    </source>
</evidence>
<evidence type="ECO:0000259" key="1">
    <source>
        <dbReference type="Pfam" id="PF05448"/>
    </source>
</evidence>
<evidence type="ECO:0000313" key="2">
    <source>
        <dbReference type="EMBL" id="MBD2868531.1"/>
    </source>
</evidence>
<keyword evidence="3" id="KW-1185">Reference proteome</keyword>
<accession>A0A927H4L3</accession>
<dbReference type="Proteomes" id="UP000632125">
    <property type="component" value="Unassembled WGS sequence"/>
</dbReference>
<dbReference type="Pfam" id="PF05448">
    <property type="entry name" value="AXE1"/>
    <property type="match status" value="1"/>
</dbReference>
<dbReference type="AlphaFoldDB" id="A0A927H4L3"/>
<dbReference type="InterPro" id="IPR029058">
    <property type="entry name" value="AB_hydrolase_fold"/>
</dbReference>
<feature type="domain" description="Acetyl xylan esterase" evidence="1">
    <location>
        <begin position="69"/>
        <end position="226"/>
    </location>
</feature>
<dbReference type="InterPro" id="IPR008391">
    <property type="entry name" value="AXE1_dom"/>
</dbReference>
<gene>
    <name evidence="2" type="ORF">IDH41_08075</name>
</gene>
<organism evidence="2 3">
    <name type="scientific">Paenibacillus arenilitoris</name>
    <dbReference type="NCBI Taxonomy" id="2772299"/>
    <lineage>
        <taxon>Bacteria</taxon>
        <taxon>Bacillati</taxon>
        <taxon>Bacillota</taxon>
        <taxon>Bacilli</taxon>
        <taxon>Bacillales</taxon>
        <taxon>Paenibacillaceae</taxon>
        <taxon>Paenibacillus</taxon>
    </lineage>
</organism>
<sequence>MLPRWTYERAMQASIEGERERDAIKSIADLERRQRAIREGIERCIGGMPGSDTPLNPRTAGTVRGNGFRVEKVIFESRPSVYVTANVYIPDGIREPRGAVLLLCGHREKAKHCDEYQTACHYLVHSGLVVLSVDPTGQGERFNRYDPASKQAGMTSVRDHENAGRQCLPLGDSLARYMLHDAVRAIDYLCTRPEVDPNRIGVTGHSGGGMQTSLVMMYDRRIAAAAPGGFIMNRPWFLLTGKTQDAEQKWPGFSALGFDHEDILLAMAPRPVLVLATTYDSVPIEGPRHTVAVNRRFWELSGHGERIGLAEDANAHRFTVPLIRAAASFFSAHLLGASAVPPDDRIELLPAERLLCTRSGQVIGELEQAKSIYDENAQRLSQLEAARHAMPEGERRSRSIDWLRAAVQAGRQPADPNPRYAGGGEAEGLQVSRIVWWSQRGLLNHALLFAGGRQADCKRPVTIAIWDRGTNSLEPHASWIREVCESGRTAMVLNPTGVGPLLPHLDAPDDDPYKMFGALDKHTDELMWLGDSMAAVRVHDMLRAAEVARGSALLDGENIELYGFGRYAVYAGLAALLDPRIRGVRMERPFRSLAEWVRNPDYDPEDSLSFIVPGMLRLFDLPDMDRWLAEEGRLIGGPAIRGRNPHS</sequence>
<comment type="caution">
    <text evidence="2">The sequence shown here is derived from an EMBL/GenBank/DDBJ whole genome shotgun (WGS) entry which is preliminary data.</text>
</comment>
<dbReference type="EMBL" id="JACXIY010000010">
    <property type="protein sequence ID" value="MBD2868531.1"/>
    <property type="molecule type" value="Genomic_DNA"/>
</dbReference>
<dbReference type="PANTHER" id="PTHR22946">
    <property type="entry name" value="DIENELACTONE HYDROLASE DOMAIN-CONTAINING PROTEIN-RELATED"/>
    <property type="match status" value="1"/>
</dbReference>
<dbReference type="PANTHER" id="PTHR22946:SF8">
    <property type="entry name" value="ACETYL XYLAN ESTERASE DOMAIN-CONTAINING PROTEIN"/>
    <property type="match status" value="1"/>
</dbReference>
<dbReference type="InterPro" id="IPR050261">
    <property type="entry name" value="FrsA_esterase"/>
</dbReference>
<name>A0A927H4L3_9BACL</name>
<reference evidence="2" key="1">
    <citation type="submission" date="2020-09" db="EMBL/GenBank/DDBJ databases">
        <title>A novel bacterium of genus Paenibacillus, isolated from South China Sea.</title>
        <authorList>
            <person name="Huang H."/>
            <person name="Mo K."/>
            <person name="Hu Y."/>
        </authorList>
    </citation>
    <scope>NUCLEOTIDE SEQUENCE</scope>
    <source>
        <strain evidence="2">IB182493</strain>
    </source>
</reference>
<proteinExistence type="predicted"/>